<organism evidence="4 5">
    <name type="scientific">Pseudonocardia ailaonensis</name>
    <dbReference type="NCBI Taxonomy" id="367279"/>
    <lineage>
        <taxon>Bacteria</taxon>
        <taxon>Bacillati</taxon>
        <taxon>Actinomycetota</taxon>
        <taxon>Actinomycetes</taxon>
        <taxon>Pseudonocardiales</taxon>
        <taxon>Pseudonocardiaceae</taxon>
        <taxon>Pseudonocardia</taxon>
    </lineage>
</organism>
<gene>
    <name evidence="4" type="ORF">GCM10009836_66310</name>
</gene>
<evidence type="ECO:0000256" key="1">
    <source>
        <dbReference type="ARBA" id="ARBA00022679"/>
    </source>
</evidence>
<dbReference type="SUPFAM" id="SSF55729">
    <property type="entry name" value="Acyl-CoA N-acyltransferases (Nat)"/>
    <property type="match status" value="1"/>
</dbReference>
<comment type="caution">
    <text evidence="4">The sequence shown here is derived from an EMBL/GenBank/DDBJ whole genome shotgun (WGS) entry which is preliminary data.</text>
</comment>
<dbReference type="InterPro" id="IPR000182">
    <property type="entry name" value="GNAT_dom"/>
</dbReference>
<name>A0ABN2NQL1_9PSEU</name>
<dbReference type="Gene3D" id="3.40.630.30">
    <property type="match status" value="1"/>
</dbReference>
<dbReference type="EMBL" id="BAAAQK010000028">
    <property type="protein sequence ID" value="GAA1875757.1"/>
    <property type="molecule type" value="Genomic_DNA"/>
</dbReference>
<dbReference type="CDD" id="cd04301">
    <property type="entry name" value="NAT_SF"/>
    <property type="match status" value="1"/>
</dbReference>
<proteinExistence type="predicted"/>
<sequence>MGLVEELAEYEKARDECHLTVEQLRAALFGPAPALFGHVAELDGRIVGCALWFLNFSTWEGVHGIWLEDLYVQPALRGSGLGTELLTALAVECRERGYARLEWSVLDWNAPSIAFYRSLGATGMDEWTTFRLTGAALAELGS</sequence>
<feature type="domain" description="N-acetyltransferase" evidence="3">
    <location>
        <begin position="1"/>
        <end position="142"/>
    </location>
</feature>
<protein>
    <submittedName>
        <fullName evidence="4">GNAT family N-acetyltransferase</fullName>
    </submittedName>
</protein>
<dbReference type="PROSITE" id="PS51186">
    <property type="entry name" value="GNAT"/>
    <property type="match status" value="1"/>
</dbReference>
<dbReference type="Proteomes" id="UP001500449">
    <property type="component" value="Unassembled WGS sequence"/>
</dbReference>
<evidence type="ECO:0000256" key="2">
    <source>
        <dbReference type="ARBA" id="ARBA00023315"/>
    </source>
</evidence>
<evidence type="ECO:0000313" key="4">
    <source>
        <dbReference type="EMBL" id="GAA1875757.1"/>
    </source>
</evidence>
<accession>A0ABN2NQL1</accession>
<dbReference type="InterPro" id="IPR051016">
    <property type="entry name" value="Diverse_Substrate_AcTransf"/>
</dbReference>
<keyword evidence="2" id="KW-0012">Acyltransferase</keyword>
<dbReference type="PANTHER" id="PTHR10545">
    <property type="entry name" value="DIAMINE N-ACETYLTRANSFERASE"/>
    <property type="match status" value="1"/>
</dbReference>
<reference evidence="4 5" key="1">
    <citation type="journal article" date="2019" name="Int. J. Syst. Evol. Microbiol.">
        <title>The Global Catalogue of Microorganisms (GCM) 10K type strain sequencing project: providing services to taxonomists for standard genome sequencing and annotation.</title>
        <authorList>
            <consortium name="The Broad Institute Genomics Platform"/>
            <consortium name="The Broad Institute Genome Sequencing Center for Infectious Disease"/>
            <person name="Wu L."/>
            <person name="Ma J."/>
        </authorList>
    </citation>
    <scope>NUCLEOTIDE SEQUENCE [LARGE SCALE GENOMIC DNA]</scope>
    <source>
        <strain evidence="4 5">JCM 16009</strain>
    </source>
</reference>
<dbReference type="Pfam" id="PF00583">
    <property type="entry name" value="Acetyltransf_1"/>
    <property type="match status" value="1"/>
</dbReference>
<keyword evidence="5" id="KW-1185">Reference proteome</keyword>
<dbReference type="PANTHER" id="PTHR10545:SF29">
    <property type="entry name" value="GH14572P-RELATED"/>
    <property type="match status" value="1"/>
</dbReference>
<keyword evidence="1" id="KW-0808">Transferase</keyword>
<evidence type="ECO:0000313" key="5">
    <source>
        <dbReference type="Proteomes" id="UP001500449"/>
    </source>
</evidence>
<evidence type="ECO:0000259" key="3">
    <source>
        <dbReference type="PROSITE" id="PS51186"/>
    </source>
</evidence>
<dbReference type="InterPro" id="IPR016181">
    <property type="entry name" value="Acyl_CoA_acyltransferase"/>
</dbReference>